<evidence type="ECO:0000256" key="5">
    <source>
        <dbReference type="ARBA" id="ARBA00012866"/>
    </source>
</evidence>
<comment type="catalytic activity">
    <reaction evidence="1">
        <text>2 a mycocerosyl-[mycocerosic acid synthase] + a phthiocerol = a dimycocerosyl phthiocerol + 2 holo-[mycocerosic acid synthase].</text>
        <dbReference type="EC" id="2.3.1.282"/>
    </reaction>
</comment>
<comment type="catalytic activity">
    <reaction evidence="3">
        <text>2 a mycocerosyl-[mycocerosic acid synthase] + a phthiodiolone = a dimycocerosyl phthiodiolone + 2 holo-[mycocerosic acid synthase].</text>
        <dbReference type="EC" id="2.3.1.282"/>
    </reaction>
</comment>
<keyword evidence="7" id="KW-0444">Lipid biosynthesis</keyword>
<evidence type="ECO:0000313" key="15">
    <source>
        <dbReference type="Proteomes" id="UP000501705"/>
    </source>
</evidence>
<feature type="domain" description="Phthiocerol/phthiodiolone dimycocerosyl transferase C-terminal" evidence="13">
    <location>
        <begin position="186"/>
        <end position="381"/>
    </location>
</feature>
<evidence type="ECO:0000256" key="11">
    <source>
        <dbReference type="ARBA" id="ARBA00032317"/>
    </source>
</evidence>
<evidence type="ECO:0000256" key="3">
    <source>
        <dbReference type="ARBA" id="ARBA00001907"/>
    </source>
</evidence>
<keyword evidence="8" id="KW-0808">Transferase</keyword>
<comment type="catalytic activity">
    <reaction evidence="2">
        <text>2 a mycocerosyl-[mycocerosic acid synthase] + a phenolphthiocerol = a dimycocerosyl phenolphthiocerol + 2 holo-[mycocerosic acid synthase].</text>
        <dbReference type="EC" id="2.3.1.282"/>
    </reaction>
</comment>
<dbReference type="Gene3D" id="3.30.559.10">
    <property type="entry name" value="Chloramphenicol acetyltransferase-like domain"/>
    <property type="match status" value="1"/>
</dbReference>
<protein>
    <recommendedName>
        <fullName evidence="6">Phthiocerol/phthiodiolone dimycocerosyl transferase</fullName>
        <ecNumber evidence="5">2.3.1.282</ecNumber>
    </recommendedName>
    <alternativeName>
        <fullName evidence="12">Acyltransferase PapA5</fullName>
    </alternativeName>
    <alternativeName>
        <fullName evidence="10">Phthiocerol/phthiodiolone O-acyltransferase</fullName>
    </alternativeName>
    <alternativeName>
        <fullName evidence="11">Polyketide synthase-associated protein A5</fullName>
    </alternativeName>
</protein>
<dbReference type="RefSeq" id="WP_167464801.1">
    <property type="nucleotide sequence ID" value="NZ_CP046171.1"/>
</dbReference>
<evidence type="ECO:0000256" key="6">
    <source>
        <dbReference type="ARBA" id="ARBA00013449"/>
    </source>
</evidence>
<gene>
    <name evidence="14" type="ORF">F5X71_28585</name>
</gene>
<evidence type="ECO:0000256" key="2">
    <source>
        <dbReference type="ARBA" id="ARBA00000625"/>
    </source>
</evidence>
<accession>A0A6G9XXW1</accession>
<dbReference type="Pfam" id="PF16911">
    <property type="entry name" value="PapA_C"/>
    <property type="match status" value="1"/>
</dbReference>
<name>A0A6G9XXW1_NOCBR</name>
<evidence type="ECO:0000256" key="10">
    <source>
        <dbReference type="ARBA" id="ARBA00030465"/>
    </source>
</evidence>
<evidence type="ECO:0000313" key="14">
    <source>
        <dbReference type="EMBL" id="QIS05736.1"/>
    </source>
</evidence>
<dbReference type="EMBL" id="CP046171">
    <property type="protein sequence ID" value="QIS05736.1"/>
    <property type="molecule type" value="Genomic_DNA"/>
</dbReference>
<keyword evidence="7" id="KW-0443">Lipid metabolism</keyword>
<evidence type="ECO:0000256" key="9">
    <source>
        <dbReference type="ARBA" id="ARBA00023315"/>
    </source>
</evidence>
<evidence type="ECO:0000259" key="13">
    <source>
        <dbReference type="Pfam" id="PF16911"/>
    </source>
</evidence>
<dbReference type="AlphaFoldDB" id="A0A6G9XXW1"/>
<evidence type="ECO:0000256" key="12">
    <source>
        <dbReference type="ARBA" id="ARBA00033407"/>
    </source>
</evidence>
<evidence type="ECO:0000256" key="1">
    <source>
        <dbReference type="ARBA" id="ARBA00000026"/>
    </source>
</evidence>
<dbReference type="InterPro" id="IPR031641">
    <property type="entry name" value="PapA_C"/>
</dbReference>
<organism evidence="14 15">
    <name type="scientific">Nocardia brasiliensis</name>
    <dbReference type="NCBI Taxonomy" id="37326"/>
    <lineage>
        <taxon>Bacteria</taxon>
        <taxon>Bacillati</taxon>
        <taxon>Actinomycetota</taxon>
        <taxon>Actinomycetes</taxon>
        <taxon>Mycobacteriales</taxon>
        <taxon>Nocardiaceae</taxon>
        <taxon>Nocardia</taxon>
    </lineage>
</organism>
<evidence type="ECO:0000256" key="8">
    <source>
        <dbReference type="ARBA" id="ARBA00022679"/>
    </source>
</evidence>
<evidence type="ECO:0000256" key="4">
    <source>
        <dbReference type="ARBA" id="ARBA00006558"/>
    </source>
</evidence>
<dbReference type="Gene3D" id="3.30.559.30">
    <property type="entry name" value="Nonribosomal peptide synthetase, condensation domain"/>
    <property type="match status" value="1"/>
</dbReference>
<dbReference type="EC" id="2.3.1.282" evidence="5"/>
<sequence>MRTYPSTGLLVRPLDPIEAMFAATGLHVGHTVRVRGQLNAAALAEAFDLLRRKYPMLSCRIVLDRTDRVVFEAADELPALFSWTEKAGTRLPDLTDRVAAIHVARVDTETSLVTLLLHHAAADGRHGLQLMTELWAMYTAVVEGRAVHPDRQDYPRSVTQLLDERGLLPQDSALPDFAPAAGAAPSARSIGRARLTTEQTNSLVLTGHLAHTTINGLVSAALLQATAEFAGVELPEVLYAYPVDLRTRLTPPVGRTEGTNVLGATTFTAHPGTPNSTFALARAVNAQLDRAITSGDLYRAVPRHFDPTDPAGLGLFSGPTSSMSTNWGVIPSLAMPDDLTVTDFIPSINTGSRHPANTLAVDLPYYSCIVTTFQGQLTLDLITGTDANTYAHRVAHLLTLATA</sequence>
<proteinExistence type="inferred from homology"/>
<evidence type="ECO:0000256" key="7">
    <source>
        <dbReference type="ARBA" id="ARBA00022516"/>
    </source>
</evidence>
<reference evidence="14 15" key="1">
    <citation type="journal article" date="2019" name="ACS Chem. Biol.">
        <title>Identification and Mobilization of a Cryptic Antibiotic Biosynthesis Gene Locus from a Human-Pathogenic Nocardia Isolate.</title>
        <authorList>
            <person name="Herisse M."/>
            <person name="Ishida K."/>
            <person name="Porter J.L."/>
            <person name="Howden B."/>
            <person name="Hertweck C."/>
            <person name="Stinear T.P."/>
            <person name="Pidot S.J."/>
        </authorList>
    </citation>
    <scope>NUCLEOTIDE SEQUENCE [LARGE SCALE GENOMIC DNA]</scope>
    <source>
        <strain evidence="14 15">AUSMDU00024985</strain>
    </source>
</reference>
<dbReference type="GO" id="GO:0016746">
    <property type="term" value="F:acyltransferase activity"/>
    <property type="evidence" value="ECO:0007669"/>
    <property type="project" value="UniProtKB-KW"/>
</dbReference>
<comment type="similarity">
    <text evidence="4">Belongs to the acyltransferase PapA5 family.</text>
</comment>
<dbReference type="InterPro" id="IPR023213">
    <property type="entry name" value="CAT-like_dom_sf"/>
</dbReference>
<keyword evidence="9" id="KW-0012">Acyltransferase</keyword>
<dbReference type="SUPFAM" id="SSF52777">
    <property type="entry name" value="CoA-dependent acyltransferases"/>
    <property type="match status" value="2"/>
</dbReference>
<dbReference type="Proteomes" id="UP000501705">
    <property type="component" value="Chromosome"/>
</dbReference>